<dbReference type="PANTHER" id="PTHR43343:SF3">
    <property type="entry name" value="PROTEASE DO-LIKE 8, CHLOROPLASTIC"/>
    <property type="match status" value="1"/>
</dbReference>
<gene>
    <name evidence="6" type="ORF">AVDCRST_MAG41-1356</name>
</gene>
<dbReference type="InterPro" id="IPR001478">
    <property type="entry name" value="PDZ"/>
</dbReference>
<feature type="transmembrane region" description="Helical" evidence="4">
    <location>
        <begin position="24"/>
        <end position="46"/>
    </location>
</feature>
<dbReference type="PROSITE" id="PS50106">
    <property type="entry name" value="PDZ"/>
    <property type="match status" value="1"/>
</dbReference>
<dbReference type="InterPro" id="IPR051201">
    <property type="entry name" value="Chloro_Bact_Ser_Proteases"/>
</dbReference>
<keyword evidence="4" id="KW-0812">Transmembrane</keyword>
<evidence type="ECO:0000256" key="2">
    <source>
        <dbReference type="ARBA" id="ARBA00022670"/>
    </source>
</evidence>
<dbReference type="SUPFAM" id="SSF50156">
    <property type="entry name" value="PDZ domain-like"/>
    <property type="match status" value="1"/>
</dbReference>
<sequence length="383" mass="36602">AGPDGPPWPYPGPAPKRAGGITRLAAVAAVAAVLAGLVGGGAVALLDRDPAATVSAAGISVAGGAAPTAAAADGTVEAAAATAMRSVVTLSVRGAGEGGTGSGVVIRSDGHILTNEHVIAGAGSGGAITVSFADGRTATATLVGADKATDLAVVKVDLTGLTAATFADSASVRVGQTVVAVGSPLGLDGTVTEGIVSALHRPTTGSSDNSAVIDAIQTDAPINPGNSGGALVDLAGRVVGINQSIATAGSGPGQYGRDTREGNIGIGFAIPADTASRVAGELIEDGTASHAYLGVQTRSETPAAGGTSAGATVASVAAGGPAAAAGLRAGDVVTKVDDRVIDTSQELVAAVRSYAPGTEVTLTVRRGGGTVTVPVTLGSDEKQ</sequence>
<dbReference type="InterPro" id="IPR036034">
    <property type="entry name" value="PDZ_sf"/>
</dbReference>
<dbReference type="GO" id="GO:0004252">
    <property type="term" value="F:serine-type endopeptidase activity"/>
    <property type="evidence" value="ECO:0007669"/>
    <property type="project" value="InterPro"/>
</dbReference>
<dbReference type="PANTHER" id="PTHR43343">
    <property type="entry name" value="PEPTIDASE S12"/>
    <property type="match status" value="1"/>
</dbReference>
<dbReference type="Pfam" id="PF13180">
    <property type="entry name" value="PDZ_2"/>
    <property type="match status" value="1"/>
</dbReference>
<comment type="similarity">
    <text evidence="1">Belongs to the peptidase S1C family.</text>
</comment>
<feature type="non-terminal residue" evidence="6">
    <location>
        <position position="1"/>
    </location>
</feature>
<dbReference type="Gene3D" id="2.40.10.10">
    <property type="entry name" value="Trypsin-like serine proteases"/>
    <property type="match status" value="2"/>
</dbReference>
<protein>
    <submittedName>
        <fullName evidence="6">HtrA protease/chaperone protein</fullName>
    </submittedName>
</protein>
<dbReference type="InterPro" id="IPR001940">
    <property type="entry name" value="Peptidase_S1C"/>
</dbReference>
<evidence type="ECO:0000313" key="6">
    <source>
        <dbReference type="EMBL" id="CAA9238558.1"/>
    </source>
</evidence>
<dbReference type="GO" id="GO:0006508">
    <property type="term" value="P:proteolysis"/>
    <property type="evidence" value="ECO:0007669"/>
    <property type="project" value="UniProtKB-KW"/>
</dbReference>
<evidence type="ECO:0000256" key="4">
    <source>
        <dbReference type="SAM" id="Phobius"/>
    </source>
</evidence>
<dbReference type="Pfam" id="PF13365">
    <property type="entry name" value="Trypsin_2"/>
    <property type="match status" value="1"/>
</dbReference>
<feature type="domain" description="PDZ" evidence="5">
    <location>
        <begin position="282"/>
        <end position="368"/>
    </location>
</feature>
<dbReference type="InterPro" id="IPR043504">
    <property type="entry name" value="Peptidase_S1_PA_chymotrypsin"/>
</dbReference>
<reference evidence="6" key="1">
    <citation type="submission" date="2020-02" db="EMBL/GenBank/DDBJ databases">
        <authorList>
            <person name="Meier V. D."/>
        </authorList>
    </citation>
    <scope>NUCLEOTIDE SEQUENCE</scope>
    <source>
        <strain evidence="6">AVDCRST_MAG41</strain>
    </source>
</reference>
<dbReference type="EMBL" id="CADCTP010000124">
    <property type="protein sequence ID" value="CAA9238558.1"/>
    <property type="molecule type" value="Genomic_DNA"/>
</dbReference>
<dbReference type="Gene3D" id="2.30.42.10">
    <property type="match status" value="1"/>
</dbReference>
<dbReference type="SUPFAM" id="SSF50494">
    <property type="entry name" value="Trypsin-like serine proteases"/>
    <property type="match status" value="1"/>
</dbReference>
<evidence type="ECO:0000259" key="5">
    <source>
        <dbReference type="PROSITE" id="PS50106"/>
    </source>
</evidence>
<dbReference type="AlphaFoldDB" id="A0A6J4I0P9"/>
<evidence type="ECO:0000256" key="1">
    <source>
        <dbReference type="ARBA" id="ARBA00010541"/>
    </source>
</evidence>
<keyword evidence="2 6" id="KW-0645">Protease</keyword>
<keyword evidence="3" id="KW-0378">Hydrolase</keyword>
<dbReference type="PRINTS" id="PR00834">
    <property type="entry name" value="PROTEASES2C"/>
</dbReference>
<name>A0A6J4I0P9_9ACTN</name>
<accession>A0A6J4I0P9</accession>
<organism evidence="6">
    <name type="scientific">uncultured Mycobacteriales bacterium</name>
    <dbReference type="NCBI Taxonomy" id="581187"/>
    <lineage>
        <taxon>Bacteria</taxon>
        <taxon>Bacillati</taxon>
        <taxon>Actinomycetota</taxon>
        <taxon>Actinomycetes</taxon>
        <taxon>Mycobacteriales</taxon>
        <taxon>environmental samples</taxon>
    </lineage>
</organism>
<keyword evidence="4" id="KW-1133">Transmembrane helix</keyword>
<dbReference type="InterPro" id="IPR009003">
    <property type="entry name" value="Peptidase_S1_PA"/>
</dbReference>
<dbReference type="SMART" id="SM00228">
    <property type="entry name" value="PDZ"/>
    <property type="match status" value="1"/>
</dbReference>
<keyword evidence="4" id="KW-0472">Membrane</keyword>
<evidence type="ECO:0000256" key="3">
    <source>
        <dbReference type="ARBA" id="ARBA00022801"/>
    </source>
</evidence>
<proteinExistence type="inferred from homology"/>